<proteinExistence type="predicted"/>
<gene>
    <name evidence="1" type="ORF">QCA50_010430</name>
</gene>
<name>A0AAW0G4Y4_9APHY</name>
<dbReference type="AlphaFoldDB" id="A0AAW0G4Y4"/>
<dbReference type="EMBL" id="JASBNA010000017">
    <property type="protein sequence ID" value="KAK7686210.1"/>
    <property type="molecule type" value="Genomic_DNA"/>
</dbReference>
<comment type="caution">
    <text evidence="1">The sequence shown here is derived from an EMBL/GenBank/DDBJ whole genome shotgun (WGS) entry which is preliminary data.</text>
</comment>
<dbReference type="Proteomes" id="UP001385951">
    <property type="component" value="Unassembled WGS sequence"/>
</dbReference>
<organism evidence="1 2">
    <name type="scientific">Cerrena zonata</name>
    <dbReference type="NCBI Taxonomy" id="2478898"/>
    <lineage>
        <taxon>Eukaryota</taxon>
        <taxon>Fungi</taxon>
        <taxon>Dikarya</taxon>
        <taxon>Basidiomycota</taxon>
        <taxon>Agaricomycotina</taxon>
        <taxon>Agaricomycetes</taxon>
        <taxon>Polyporales</taxon>
        <taxon>Cerrenaceae</taxon>
        <taxon>Cerrena</taxon>
    </lineage>
</organism>
<evidence type="ECO:0008006" key="3">
    <source>
        <dbReference type="Google" id="ProtNLM"/>
    </source>
</evidence>
<keyword evidence="2" id="KW-1185">Reference proteome</keyword>
<protein>
    <recommendedName>
        <fullName evidence="3">F-box domain-containing protein</fullName>
    </recommendedName>
</protein>
<evidence type="ECO:0000313" key="2">
    <source>
        <dbReference type="Proteomes" id="UP001385951"/>
    </source>
</evidence>
<dbReference type="InterPro" id="IPR032675">
    <property type="entry name" value="LRR_dom_sf"/>
</dbReference>
<reference evidence="1 2" key="1">
    <citation type="submission" date="2022-09" db="EMBL/GenBank/DDBJ databases">
        <authorList>
            <person name="Palmer J.M."/>
        </authorList>
    </citation>
    <scope>NUCLEOTIDE SEQUENCE [LARGE SCALE GENOMIC DNA]</scope>
    <source>
        <strain evidence="1 2">DSM 7382</strain>
    </source>
</reference>
<evidence type="ECO:0000313" key="1">
    <source>
        <dbReference type="EMBL" id="KAK7686210.1"/>
    </source>
</evidence>
<sequence>MPEIGLLPYDVLSEIAEQLHDSKQALSAFASSSRILHSAGKRQLFRRVNFKSGERLEQFISLLEQSPNIAQWVNELSLVVRDRDTIHALSMTSSHWAFHALKVLPDMLPQMRTLEIHGLHLIHNTLSSALASHFSKCTAARNIGLFGCYFPKSFLQQVVSVLPNLSNLQLMNVVLLRDSQPYDLQTASDARLRSIECSGFTAGQAEEFITWMLTATSVADTLRSVTLHENGMDVSRKLIPLLGSTLERLSVVTPDDHDNSVHHIDLSRSTHIREIGFKCTRLSDVLHILNRLPCPDALQTLSYTMSMRDLDPLKDAEMRRLDSYLSRHCTSLKRFTLRCHHSDDGSSEKKLRSLLSTSSASDILNLMILGDVNIIKTCDAPVRKLQECVPVYHYGFPNMRYH</sequence>
<dbReference type="Gene3D" id="3.80.10.10">
    <property type="entry name" value="Ribonuclease Inhibitor"/>
    <property type="match status" value="1"/>
</dbReference>
<dbReference type="SUPFAM" id="SSF52047">
    <property type="entry name" value="RNI-like"/>
    <property type="match status" value="1"/>
</dbReference>
<accession>A0AAW0G4Y4</accession>